<feature type="chain" id="PRO_5005540074" evidence="3">
    <location>
        <begin position="31"/>
        <end position="536"/>
    </location>
</feature>
<feature type="transmembrane region" description="Helical" evidence="2">
    <location>
        <begin position="250"/>
        <end position="269"/>
    </location>
</feature>
<dbReference type="GeneID" id="27685223"/>
<evidence type="ECO:0000256" key="3">
    <source>
        <dbReference type="SAM" id="SignalP"/>
    </source>
</evidence>
<dbReference type="AlphaFoldDB" id="A0A0L0HTB2"/>
<keyword evidence="2" id="KW-0812">Transmembrane</keyword>
<evidence type="ECO:0000256" key="1">
    <source>
        <dbReference type="SAM" id="MobiDB-lite"/>
    </source>
</evidence>
<keyword evidence="3" id="KW-0732">Signal</keyword>
<name>A0A0L0HTB2_SPIPD</name>
<proteinExistence type="predicted"/>
<evidence type="ECO:0000313" key="5">
    <source>
        <dbReference type="Proteomes" id="UP000053201"/>
    </source>
</evidence>
<feature type="compositionally biased region" description="Polar residues" evidence="1">
    <location>
        <begin position="196"/>
        <end position="209"/>
    </location>
</feature>
<feature type="compositionally biased region" description="Polar residues" evidence="1">
    <location>
        <begin position="324"/>
        <end position="333"/>
    </location>
</feature>
<feature type="region of interest" description="Disordered" evidence="1">
    <location>
        <begin position="89"/>
        <end position="244"/>
    </location>
</feature>
<sequence>MLTGRSRRQSKPCLLVVLLQLLCLTLTVYGWNLKNPLSLAVRLHQNGSGGKEASHGLLRRASTVAISETQPSITPTKAIAENIERNLTASPSTEALSTPSATAIPSSTSSQTSSVHAPSAPAPSTESSPSPIVTNPPHTVSASPSGSHTPELVSSINGGPLPSSSTSVSEPLPTSTTQRHWRPPEALSKRPELPNGDQSGGTLDSSNDISPRRGDGPVLIPAPGVPGSGPSGSSPFADDKGGQSSSVTRIAVGLLVSGFIAAAVIGGFLQRQRRRRGDPESKIPPNLDGDTAAMGSPKPLNLEAAFTTSAFSDSTSTVTSGTTLGMNSVTSTVRGIPTPTPLPKAPVPQTGSNTNRLAVFALKHLNFNLPQLLASSAAKKPTLPAILLSKPPPLASLALPHLLTKERDKDIDAEDYLMPMRTRSLESVSQYFHSDNDTVSSSGTLHSDNSTLSSSGTLHSDPALASLRRMSLPDAAKMASISSHRRCHSLSRPFGTMATRRHDSFGATSTSSNSTGRMSQFGGSDSSAESLSRYLV</sequence>
<feature type="region of interest" description="Disordered" evidence="1">
    <location>
        <begin position="313"/>
        <end position="350"/>
    </location>
</feature>
<evidence type="ECO:0000256" key="2">
    <source>
        <dbReference type="SAM" id="Phobius"/>
    </source>
</evidence>
<keyword evidence="2" id="KW-0472">Membrane</keyword>
<protein>
    <submittedName>
        <fullName evidence="4">Uncharacterized protein</fullName>
    </submittedName>
</protein>
<organism evidence="4 5">
    <name type="scientific">Spizellomyces punctatus (strain DAOM BR117)</name>
    <dbReference type="NCBI Taxonomy" id="645134"/>
    <lineage>
        <taxon>Eukaryota</taxon>
        <taxon>Fungi</taxon>
        <taxon>Fungi incertae sedis</taxon>
        <taxon>Chytridiomycota</taxon>
        <taxon>Chytridiomycota incertae sedis</taxon>
        <taxon>Chytridiomycetes</taxon>
        <taxon>Spizellomycetales</taxon>
        <taxon>Spizellomycetaceae</taxon>
        <taxon>Spizellomyces</taxon>
    </lineage>
</organism>
<feature type="compositionally biased region" description="Polar residues" evidence="1">
    <location>
        <begin position="438"/>
        <end position="458"/>
    </location>
</feature>
<feature type="compositionally biased region" description="Low complexity" evidence="1">
    <location>
        <begin position="97"/>
        <end position="131"/>
    </location>
</feature>
<dbReference type="InParanoid" id="A0A0L0HTB2"/>
<feature type="signal peptide" evidence="3">
    <location>
        <begin position="1"/>
        <end position="30"/>
    </location>
</feature>
<dbReference type="OrthoDB" id="10449393at2759"/>
<reference evidence="4 5" key="1">
    <citation type="submission" date="2009-08" db="EMBL/GenBank/DDBJ databases">
        <title>The Genome Sequence of Spizellomyces punctatus strain DAOM BR117.</title>
        <authorList>
            <consortium name="The Broad Institute Genome Sequencing Platform"/>
            <person name="Russ C."/>
            <person name="Cuomo C."/>
            <person name="Shea T."/>
            <person name="Young S.K."/>
            <person name="Zeng Q."/>
            <person name="Koehrsen M."/>
            <person name="Haas B."/>
            <person name="Borodovsky M."/>
            <person name="Guigo R."/>
            <person name="Alvarado L."/>
            <person name="Berlin A."/>
            <person name="Bochicchio J."/>
            <person name="Borenstein D."/>
            <person name="Chapman S."/>
            <person name="Chen Z."/>
            <person name="Engels R."/>
            <person name="Freedman E."/>
            <person name="Gellesch M."/>
            <person name="Goldberg J."/>
            <person name="Griggs A."/>
            <person name="Gujja S."/>
            <person name="Heiman D."/>
            <person name="Hepburn T."/>
            <person name="Howarth C."/>
            <person name="Jen D."/>
            <person name="Larson L."/>
            <person name="Lewis B."/>
            <person name="Mehta T."/>
            <person name="Park D."/>
            <person name="Pearson M."/>
            <person name="Roberts A."/>
            <person name="Saif S."/>
            <person name="Shenoy N."/>
            <person name="Sisk P."/>
            <person name="Stolte C."/>
            <person name="Sykes S."/>
            <person name="Thomson T."/>
            <person name="Walk T."/>
            <person name="White J."/>
            <person name="Yandava C."/>
            <person name="Burger G."/>
            <person name="Gray M.W."/>
            <person name="Holland P.W.H."/>
            <person name="King N."/>
            <person name="Lang F.B.F."/>
            <person name="Roger A.J."/>
            <person name="Ruiz-Trillo I."/>
            <person name="Lander E."/>
            <person name="Nusbaum C."/>
        </authorList>
    </citation>
    <scope>NUCLEOTIDE SEQUENCE [LARGE SCALE GENOMIC DNA]</scope>
    <source>
        <strain evidence="4 5">DAOM BR117</strain>
    </source>
</reference>
<feature type="compositionally biased region" description="Polar residues" evidence="1">
    <location>
        <begin position="132"/>
        <end position="178"/>
    </location>
</feature>
<dbReference type="EMBL" id="KQ257451">
    <property type="protein sequence ID" value="KND04135.1"/>
    <property type="molecule type" value="Genomic_DNA"/>
</dbReference>
<feature type="compositionally biased region" description="Low complexity" evidence="1">
    <location>
        <begin position="313"/>
        <end position="323"/>
    </location>
</feature>
<keyword evidence="5" id="KW-1185">Reference proteome</keyword>
<feature type="region of interest" description="Disordered" evidence="1">
    <location>
        <begin position="494"/>
        <end position="536"/>
    </location>
</feature>
<feature type="compositionally biased region" description="Polar residues" evidence="1">
    <location>
        <begin position="506"/>
        <end position="530"/>
    </location>
</feature>
<feature type="region of interest" description="Disordered" evidence="1">
    <location>
        <begin position="271"/>
        <end position="298"/>
    </location>
</feature>
<gene>
    <name evidence="4" type="ORF">SPPG_01571</name>
</gene>
<dbReference type="VEuPathDB" id="FungiDB:SPPG_01571"/>
<dbReference type="RefSeq" id="XP_016612174.1">
    <property type="nucleotide sequence ID" value="XM_016749887.1"/>
</dbReference>
<dbReference type="Proteomes" id="UP000053201">
    <property type="component" value="Unassembled WGS sequence"/>
</dbReference>
<accession>A0A0L0HTB2</accession>
<evidence type="ECO:0000313" key="4">
    <source>
        <dbReference type="EMBL" id="KND04135.1"/>
    </source>
</evidence>
<keyword evidence="2" id="KW-1133">Transmembrane helix</keyword>
<feature type="region of interest" description="Disordered" evidence="1">
    <location>
        <begin position="438"/>
        <end position="460"/>
    </location>
</feature>